<comment type="domain">
    <text evidence="15">Has a modular structure: an endo-beta-1,4-glucanase catalytic module at the N-terminus, a linker rich in serines and threonines, and a C-terminal carbohydrate-binding module (CBM).</text>
</comment>
<comment type="cofactor">
    <cofactor evidence="1">
        <name>Cu(2+)</name>
        <dbReference type="ChEBI" id="CHEBI:29036"/>
    </cofactor>
</comment>
<keyword evidence="5 16" id="KW-0732">Signal</keyword>
<keyword evidence="11 15" id="KW-0119">Carbohydrate metabolism</keyword>
<dbReference type="GO" id="GO:0008810">
    <property type="term" value="F:cellulase activity"/>
    <property type="evidence" value="ECO:0007669"/>
    <property type="project" value="UniProtKB-UniRule"/>
</dbReference>
<dbReference type="InterPro" id="IPR049892">
    <property type="entry name" value="AA9"/>
</dbReference>
<protein>
    <recommendedName>
        <fullName evidence="15">AA9 family lytic polysaccharide monooxygenase</fullName>
        <ecNumber evidence="15">1.14.99.56</ecNumber>
    </recommendedName>
    <alternativeName>
        <fullName evidence="15">Endo-beta-1,4-glucanase</fullName>
    </alternativeName>
    <alternativeName>
        <fullName evidence="15">Glycosyl hydrolase 61 family protein</fullName>
    </alternativeName>
</protein>
<evidence type="ECO:0000256" key="4">
    <source>
        <dbReference type="ARBA" id="ARBA00022723"/>
    </source>
</evidence>
<keyword evidence="4" id="KW-0479">Metal-binding</keyword>
<dbReference type="EMBL" id="ML994659">
    <property type="protein sequence ID" value="KAF2180219.1"/>
    <property type="molecule type" value="Genomic_DNA"/>
</dbReference>
<evidence type="ECO:0000256" key="7">
    <source>
        <dbReference type="ARBA" id="ARBA00023002"/>
    </source>
</evidence>
<keyword evidence="7" id="KW-0560">Oxidoreductase</keyword>
<evidence type="ECO:0000256" key="6">
    <source>
        <dbReference type="ARBA" id="ARBA00023001"/>
    </source>
</evidence>
<dbReference type="OrthoDB" id="4849160at2759"/>
<dbReference type="AlphaFoldDB" id="A0A6A6DPR8"/>
<evidence type="ECO:0000256" key="10">
    <source>
        <dbReference type="ARBA" id="ARBA00023157"/>
    </source>
</evidence>
<dbReference type="PANTHER" id="PTHR33353:SF36">
    <property type="entry name" value="ENDO-BETA-1,4-GLUCANASE D"/>
    <property type="match status" value="1"/>
</dbReference>
<evidence type="ECO:0000256" key="3">
    <source>
        <dbReference type="ARBA" id="ARBA00022525"/>
    </source>
</evidence>
<name>A0A6A6DPR8_9PEZI</name>
<dbReference type="GO" id="GO:0004497">
    <property type="term" value="F:monooxygenase activity"/>
    <property type="evidence" value="ECO:0007669"/>
    <property type="project" value="UniProtKB-KW"/>
</dbReference>
<comment type="catalytic activity">
    <reaction evidence="14 15">
        <text>[(1-&gt;4)-beta-D-glucosyl]n+m + reduced acceptor + O2 = 4-dehydro-beta-D-glucosyl-[(1-&gt;4)-beta-D-glucosyl]n-1 + [(1-&gt;4)-beta-D-glucosyl]m + acceptor + H2O.</text>
        <dbReference type="EC" id="1.14.99.56"/>
    </reaction>
</comment>
<comment type="similarity">
    <text evidence="13">Belongs to the polysaccharide monooxygenase AA9 family.</text>
</comment>
<keyword evidence="12 15" id="KW-0624">Polysaccharide degradation</keyword>
<evidence type="ECO:0000256" key="1">
    <source>
        <dbReference type="ARBA" id="ARBA00001973"/>
    </source>
</evidence>
<dbReference type="GO" id="GO:0046872">
    <property type="term" value="F:metal ion binding"/>
    <property type="evidence" value="ECO:0007669"/>
    <property type="project" value="UniProtKB-KW"/>
</dbReference>
<keyword evidence="9 18" id="KW-0503">Monooxygenase</keyword>
<evidence type="ECO:0000256" key="11">
    <source>
        <dbReference type="ARBA" id="ARBA00023277"/>
    </source>
</evidence>
<organism evidence="18 19">
    <name type="scientific">Zopfia rhizophila CBS 207.26</name>
    <dbReference type="NCBI Taxonomy" id="1314779"/>
    <lineage>
        <taxon>Eukaryota</taxon>
        <taxon>Fungi</taxon>
        <taxon>Dikarya</taxon>
        <taxon>Ascomycota</taxon>
        <taxon>Pezizomycotina</taxon>
        <taxon>Dothideomycetes</taxon>
        <taxon>Dothideomycetes incertae sedis</taxon>
        <taxon>Zopfiaceae</taxon>
        <taxon>Zopfia</taxon>
    </lineage>
</organism>
<evidence type="ECO:0000313" key="18">
    <source>
        <dbReference type="EMBL" id="KAF2180219.1"/>
    </source>
</evidence>
<evidence type="ECO:0000256" key="16">
    <source>
        <dbReference type="SAM" id="SignalP"/>
    </source>
</evidence>
<feature type="signal peptide" evidence="16">
    <location>
        <begin position="1"/>
        <end position="20"/>
    </location>
</feature>
<dbReference type="GO" id="GO:0005576">
    <property type="term" value="C:extracellular region"/>
    <property type="evidence" value="ECO:0007669"/>
    <property type="project" value="UniProtKB-SubCell"/>
</dbReference>
<dbReference type="Proteomes" id="UP000800200">
    <property type="component" value="Unassembled WGS sequence"/>
</dbReference>
<dbReference type="InterPro" id="IPR005103">
    <property type="entry name" value="AA9_LPMO"/>
</dbReference>
<feature type="chain" id="PRO_5025548628" description="AA9 family lytic polysaccharide monooxygenase" evidence="16">
    <location>
        <begin position="21"/>
        <end position="396"/>
    </location>
</feature>
<accession>A0A6A6DPR8</accession>
<evidence type="ECO:0000256" key="13">
    <source>
        <dbReference type="ARBA" id="ARBA00044502"/>
    </source>
</evidence>
<evidence type="ECO:0000256" key="15">
    <source>
        <dbReference type="RuleBase" id="RU368122"/>
    </source>
</evidence>
<feature type="domain" description="Auxiliary Activity family 9 catalytic" evidence="17">
    <location>
        <begin position="21"/>
        <end position="235"/>
    </location>
</feature>
<dbReference type="Pfam" id="PF03443">
    <property type="entry name" value="AA9"/>
    <property type="match status" value="1"/>
</dbReference>
<evidence type="ECO:0000256" key="12">
    <source>
        <dbReference type="ARBA" id="ARBA00023326"/>
    </source>
</evidence>
<keyword evidence="6 15" id="KW-0136">Cellulose degradation</keyword>
<dbReference type="GO" id="GO:0030248">
    <property type="term" value="F:cellulose binding"/>
    <property type="evidence" value="ECO:0007669"/>
    <property type="project" value="UniProtKB-UniRule"/>
</dbReference>
<evidence type="ECO:0000256" key="9">
    <source>
        <dbReference type="ARBA" id="ARBA00023033"/>
    </source>
</evidence>
<dbReference type="EC" id="1.14.99.56" evidence="15"/>
<evidence type="ECO:0000256" key="14">
    <source>
        <dbReference type="ARBA" id="ARBA00045077"/>
    </source>
</evidence>
<evidence type="ECO:0000256" key="5">
    <source>
        <dbReference type="ARBA" id="ARBA00022729"/>
    </source>
</evidence>
<keyword evidence="8" id="KW-0186">Copper</keyword>
<gene>
    <name evidence="18" type="ORF">K469DRAFT_715472</name>
</gene>
<keyword evidence="19" id="KW-1185">Reference proteome</keyword>
<comment type="subcellular location">
    <subcellularLocation>
        <location evidence="2 15">Secreted</location>
    </subcellularLocation>
</comment>
<dbReference type="Gene3D" id="2.70.50.70">
    <property type="match status" value="1"/>
</dbReference>
<dbReference type="CDD" id="cd21175">
    <property type="entry name" value="LPMO_AA9"/>
    <property type="match status" value="1"/>
</dbReference>
<reference evidence="18" key="1">
    <citation type="journal article" date="2020" name="Stud. Mycol.">
        <title>101 Dothideomycetes genomes: a test case for predicting lifestyles and emergence of pathogens.</title>
        <authorList>
            <person name="Haridas S."/>
            <person name="Albert R."/>
            <person name="Binder M."/>
            <person name="Bloem J."/>
            <person name="Labutti K."/>
            <person name="Salamov A."/>
            <person name="Andreopoulos B."/>
            <person name="Baker S."/>
            <person name="Barry K."/>
            <person name="Bills G."/>
            <person name="Bluhm B."/>
            <person name="Cannon C."/>
            <person name="Castanera R."/>
            <person name="Culley D."/>
            <person name="Daum C."/>
            <person name="Ezra D."/>
            <person name="Gonzalez J."/>
            <person name="Henrissat B."/>
            <person name="Kuo A."/>
            <person name="Liang C."/>
            <person name="Lipzen A."/>
            <person name="Lutzoni F."/>
            <person name="Magnuson J."/>
            <person name="Mondo S."/>
            <person name="Nolan M."/>
            <person name="Ohm R."/>
            <person name="Pangilinan J."/>
            <person name="Park H.-J."/>
            <person name="Ramirez L."/>
            <person name="Alfaro M."/>
            <person name="Sun H."/>
            <person name="Tritt A."/>
            <person name="Yoshinaga Y."/>
            <person name="Zwiers L.-H."/>
            <person name="Turgeon B."/>
            <person name="Goodwin S."/>
            <person name="Spatafora J."/>
            <person name="Crous P."/>
            <person name="Grigoriev I."/>
        </authorList>
    </citation>
    <scope>NUCLEOTIDE SEQUENCE</scope>
    <source>
        <strain evidence="18">CBS 207.26</strain>
    </source>
</reference>
<evidence type="ECO:0000256" key="8">
    <source>
        <dbReference type="ARBA" id="ARBA00023008"/>
    </source>
</evidence>
<dbReference type="GO" id="GO:0030245">
    <property type="term" value="P:cellulose catabolic process"/>
    <property type="evidence" value="ECO:0007669"/>
    <property type="project" value="UniProtKB-UniRule"/>
</dbReference>
<keyword evidence="3 15" id="KW-0964">Secreted</keyword>
<evidence type="ECO:0000256" key="2">
    <source>
        <dbReference type="ARBA" id="ARBA00004613"/>
    </source>
</evidence>
<comment type="function">
    <text evidence="15">Lytic polysaccharide monooxygenase (LMPO) that depolymerizes crystalline and amorphous polysaccharides via the oxidation of scissile alpha- or beta-(1-4)-glycosidic bonds, yielding C1 and/or C4 oxidation products. Catalysis by LPMOs requires the reduction of the active-site copper from Cu(II) to Cu(I) by a reducing agent and H(2)O(2) or O(2) as a cosubstrate.</text>
</comment>
<evidence type="ECO:0000259" key="17">
    <source>
        <dbReference type="Pfam" id="PF03443"/>
    </source>
</evidence>
<proteinExistence type="inferred from homology"/>
<sequence length="396" mass="40538">MSLKIQAAALLGALATTVKAHGHVTGVVADGTYYQGYDPSFQYQQTPPKVVGWSCPQCLDNGFVDPPMYSNSNIACHKSATAGQAVAKVAAGGTVELQWTEWPESHHGPVLDYLAKCAGDDCTTETADALSFFKVQESGLIDGSAAPGKWASDDLIANNNTWSVKIPSSIAAGQYVLRHEIIALHSAGQENGAQNYPQCINIEVTGGGSANPTGVKATEFYTPDDAGIKVSIYSAPLTYEIPGPALFDGAEAAPSQGAGSSASAAPSSAPAATSAAASSAVTAAPVASSSQVAAVEVSSTPVAPVTTAVAIPTSEVAPPVISQIANITAAVPSGLLTSALPTAVPTAGNISGPVPTTPLPEGITLKDLLDWISYIMRDFFHKAGKNGKGRKHPRQW</sequence>
<evidence type="ECO:0000313" key="19">
    <source>
        <dbReference type="Proteomes" id="UP000800200"/>
    </source>
</evidence>
<keyword evidence="10 15" id="KW-1015">Disulfide bond</keyword>
<dbReference type="PANTHER" id="PTHR33353">
    <property type="entry name" value="PUTATIVE (AFU_ORTHOLOGUE AFUA_1G12560)-RELATED"/>
    <property type="match status" value="1"/>
</dbReference>